<sequence>MEKKGALVNINQKLTLAIMLGLCLNFNVMGAEQASEQSAEYISLTAGVQPDQRPAGAPIITEVAKDKEWYKRAETGLQPPFSPSLSFLLYQGNWFNPFIRAGMLGKYDIRGWHNQAPQAVWR</sequence>
<evidence type="ECO:0000313" key="1">
    <source>
        <dbReference type="EMBL" id="BAP56142.1"/>
    </source>
</evidence>
<dbReference type="Proteomes" id="UP000031623">
    <property type="component" value="Chromosome"/>
</dbReference>
<proteinExistence type="predicted"/>
<dbReference type="AlphaFoldDB" id="A0A090AKH2"/>
<dbReference type="HOGENOM" id="CLU_2025689_0_0_6"/>
<reference evidence="1 2" key="1">
    <citation type="journal article" date="2014" name="ISME J.">
        <title>Ecophysiology of Thioploca ingrica as revealed by the complete genome sequence supplemented with proteomic evidence.</title>
        <authorList>
            <person name="Kojima H."/>
            <person name="Ogura Y."/>
            <person name="Yamamoto N."/>
            <person name="Togashi T."/>
            <person name="Mori H."/>
            <person name="Watanabe T."/>
            <person name="Nemoto F."/>
            <person name="Kurokawa K."/>
            <person name="Hayashi T."/>
            <person name="Fukui M."/>
        </authorList>
    </citation>
    <scope>NUCLEOTIDE SEQUENCE [LARGE SCALE GENOMIC DNA]</scope>
</reference>
<organism evidence="1 2">
    <name type="scientific">Thioploca ingrica</name>
    <dbReference type="NCBI Taxonomy" id="40754"/>
    <lineage>
        <taxon>Bacteria</taxon>
        <taxon>Pseudomonadati</taxon>
        <taxon>Pseudomonadota</taxon>
        <taxon>Gammaproteobacteria</taxon>
        <taxon>Thiotrichales</taxon>
        <taxon>Thiotrichaceae</taxon>
        <taxon>Thioploca</taxon>
    </lineage>
</organism>
<name>A0A090AKH2_9GAMM</name>
<keyword evidence="2" id="KW-1185">Reference proteome</keyword>
<evidence type="ECO:0000313" key="2">
    <source>
        <dbReference type="Proteomes" id="UP000031623"/>
    </source>
</evidence>
<protein>
    <submittedName>
        <fullName evidence="1">Uncharacterized protein</fullName>
    </submittedName>
</protein>
<dbReference type="EMBL" id="AP014633">
    <property type="protein sequence ID" value="BAP56142.1"/>
    <property type="molecule type" value="Genomic_DNA"/>
</dbReference>
<accession>A0A090AKH2</accession>
<dbReference type="OrthoDB" id="5625614at2"/>
<gene>
    <name evidence="1" type="ORF">THII_1845</name>
</gene>
<dbReference type="KEGG" id="tig:THII_1845"/>